<protein>
    <submittedName>
        <fullName evidence="1">Uncharacterized protein</fullName>
    </submittedName>
</protein>
<evidence type="ECO:0000313" key="1">
    <source>
        <dbReference type="EnsemblPlants" id="AVESA.00010b.r2.4AG0587630.1.CDS.1"/>
    </source>
</evidence>
<accession>A0ACD5W5T5</accession>
<reference evidence="1" key="2">
    <citation type="submission" date="2025-09" db="UniProtKB">
        <authorList>
            <consortium name="EnsemblPlants"/>
        </authorList>
    </citation>
    <scope>IDENTIFICATION</scope>
</reference>
<proteinExistence type="predicted"/>
<reference evidence="1" key="1">
    <citation type="submission" date="2021-05" db="EMBL/GenBank/DDBJ databases">
        <authorList>
            <person name="Scholz U."/>
            <person name="Mascher M."/>
            <person name="Fiebig A."/>
        </authorList>
    </citation>
    <scope>NUCLEOTIDE SEQUENCE [LARGE SCALE GENOMIC DNA]</scope>
</reference>
<keyword evidence="2" id="KW-1185">Reference proteome</keyword>
<dbReference type="Proteomes" id="UP001732700">
    <property type="component" value="Chromosome 4A"/>
</dbReference>
<sequence>MAPASTSSTSQISVVAVLLLLFPVAPALSPPQGIMAACKTVGGGSTYFDVQFCEDAISSVAGSGDVGLDYQIFGGLTVGLLAVNATSTKAKIDRLLRGGGGVGVMFKAVVDVAVGRCLLSCQSLYSGILDGSPACTAAVKAGKYAEARAILEKAATAAKGCEDGFGKNNAVSLLSAENDDAFKLAKLGVALVTDL</sequence>
<name>A0ACD5W5T5_AVESA</name>
<evidence type="ECO:0000313" key="2">
    <source>
        <dbReference type="Proteomes" id="UP001732700"/>
    </source>
</evidence>
<organism evidence="1 2">
    <name type="scientific">Avena sativa</name>
    <name type="common">Oat</name>
    <dbReference type="NCBI Taxonomy" id="4498"/>
    <lineage>
        <taxon>Eukaryota</taxon>
        <taxon>Viridiplantae</taxon>
        <taxon>Streptophyta</taxon>
        <taxon>Embryophyta</taxon>
        <taxon>Tracheophyta</taxon>
        <taxon>Spermatophyta</taxon>
        <taxon>Magnoliopsida</taxon>
        <taxon>Liliopsida</taxon>
        <taxon>Poales</taxon>
        <taxon>Poaceae</taxon>
        <taxon>BOP clade</taxon>
        <taxon>Pooideae</taxon>
        <taxon>Poodae</taxon>
        <taxon>Poeae</taxon>
        <taxon>Poeae Chloroplast Group 1 (Aveneae type)</taxon>
        <taxon>Aveninae</taxon>
        <taxon>Avena</taxon>
    </lineage>
</organism>
<dbReference type="EnsemblPlants" id="AVESA.00010b.r2.4AG0587630.1">
    <property type="protein sequence ID" value="AVESA.00010b.r2.4AG0587630.1.CDS.1"/>
    <property type="gene ID" value="AVESA.00010b.r2.4AG0587630"/>
</dbReference>